<organism evidence="1 2">
    <name type="scientific">Naganishia onofrii</name>
    <dbReference type="NCBI Taxonomy" id="1851511"/>
    <lineage>
        <taxon>Eukaryota</taxon>
        <taxon>Fungi</taxon>
        <taxon>Dikarya</taxon>
        <taxon>Basidiomycota</taxon>
        <taxon>Agaricomycotina</taxon>
        <taxon>Tremellomycetes</taxon>
        <taxon>Filobasidiales</taxon>
        <taxon>Filobasidiaceae</taxon>
        <taxon>Naganishia</taxon>
    </lineage>
</organism>
<dbReference type="Proteomes" id="UP001234202">
    <property type="component" value="Unassembled WGS sequence"/>
</dbReference>
<comment type="caution">
    <text evidence="1">The sequence shown here is derived from an EMBL/GenBank/DDBJ whole genome shotgun (WGS) entry which is preliminary data.</text>
</comment>
<proteinExistence type="predicted"/>
<protein>
    <submittedName>
        <fullName evidence="1">Uncharacterized protein</fullName>
    </submittedName>
</protein>
<gene>
    <name evidence="1" type="ORF">QFC24_000692</name>
</gene>
<reference evidence="1" key="1">
    <citation type="submission" date="2023-04" db="EMBL/GenBank/DDBJ databases">
        <title>Draft Genome sequencing of Naganishia species isolated from polar environments using Oxford Nanopore Technology.</title>
        <authorList>
            <person name="Leo P."/>
            <person name="Venkateswaran K."/>
        </authorList>
    </citation>
    <scope>NUCLEOTIDE SEQUENCE</scope>
    <source>
        <strain evidence="1">DBVPG 5303</strain>
    </source>
</reference>
<keyword evidence="2" id="KW-1185">Reference proteome</keyword>
<sequence length="128" mass="13954">MSTTKKSVTMMNYNIGSSAGNIIGPLLFNAKDKPAYKPGLKATMGIFIGLMVMIGLQALNLAILNRMKAKERVSRGMSATVVDHSMDVKFSTVRPEGMEEGTDAETEDNSEAALDMTDKKQLTFLYVL</sequence>
<dbReference type="EMBL" id="JASBWV010000001">
    <property type="protein sequence ID" value="KAJ9128399.1"/>
    <property type="molecule type" value="Genomic_DNA"/>
</dbReference>
<name>A0ACC2XXU4_9TREE</name>
<evidence type="ECO:0000313" key="2">
    <source>
        <dbReference type="Proteomes" id="UP001234202"/>
    </source>
</evidence>
<evidence type="ECO:0000313" key="1">
    <source>
        <dbReference type="EMBL" id="KAJ9128399.1"/>
    </source>
</evidence>
<accession>A0ACC2XXU4</accession>